<keyword evidence="12" id="KW-1185">Reference proteome</keyword>
<dbReference type="PANTHER" id="PTHR42771">
    <property type="entry name" value="IRON(3+)-HYDROXAMATE IMPORT ATP-BINDING PROTEIN FHUC"/>
    <property type="match status" value="1"/>
</dbReference>
<dbReference type="GO" id="GO:0016887">
    <property type="term" value="F:ATP hydrolysis activity"/>
    <property type="evidence" value="ECO:0007669"/>
    <property type="project" value="InterPro"/>
</dbReference>
<evidence type="ECO:0000256" key="8">
    <source>
        <dbReference type="ARBA" id="ARBA00023065"/>
    </source>
</evidence>
<dbReference type="InterPro" id="IPR027417">
    <property type="entry name" value="P-loop_NTPase"/>
</dbReference>
<dbReference type="Pfam" id="PF00005">
    <property type="entry name" value="ABC_tran"/>
    <property type="match status" value="1"/>
</dbReference>
<dbReference type="CDD" id="cd03214">
    <property type="entry name" value="ABC_Iron-Siderophores_B12_Hemin"/>
    <property type="match status" value="1"/>
</dbReference>
<dbReference type="SUPFAM" id="SSF52540">
    <property type="entry name" value="P-loop containing nucleoside triphosphate hydrolases"/>
    <property type="match status" value="1"/>
</dbReference>
<dbReference type="FunFam" id="3.40.50.300:FF:000134">
    <property type="entry name" value="Iron-enterobactin ABC transporter ATP-binding protein"/>
    <property type="match status" value="1"/>
</dbReference>
<keyword evidence="6 11" id="KW-0067">ATP-binding</keyword>
<keyword evidence="5" id="KW-0547">Nucleotide-binding</keyword>
<evidence type="ECO:0000256" key="5">
    <source>
        <dbReference type="ARBA" id="ARBA00022741"/>
    </source>
</evidence>
<evidence type="ECO:0000313" key="11">
    <source>
        <dbReference type="EMBL" id="VEU81011.1"/>
    </source>
</evidence>
<dbReference type="EMBL" id="LR215048">
    <property type="protein sequence ID" value="VEU81011.1"/>
    <property type="molecule type" value="Genomic_DNA"/>
</dbReference>
<dbReference type="Proteomes" id="UP000289841">
    <property type="component" value="Chromosome"/>
</dbReference>
<accession>A0A449BEY6</accession>
<feature type="domain" description="ABC transporter" evidence="10">
    <location>
        <begin position="2"/>
        <end position="236"/>
    </location>
</feature>
<keyword evidence="3" id="KW-1003">Cell membrane</keyword>
<dbReference type="GO" id="GO:0005886">
    <property type="term" value="C:plasma membrane"/>
    <property type="evidence" value="ECO:0007669"/>
    <property type="project" value="UniProtKB-SubCell"/>
</dbReference>
<dbReference type="STRING" id="1278311.GCA_000428705_00093"/>
<evidence type="ECO:0000313" key="12">
    <source>
        <dbReference type="Proteomes" id="UP000289841"/>
    </source>
</evidence>
<dbReference type="InterPro" id="IPR003593">
    <property type="entry name" value="AAA+_ATPase"/>
</dbReference>
<evidence type="ECO:0000256" key="7">
    <source>
        <dbReference type="ARBA" id="ARBA00023004"/>
    </source>
</evidence>
<evidence type="ECO:0000256" key="6">
    <source>
        <dbReference type="ARBA" id="ARBA00022840"/>
    </source>
</evidence>
<dbReference type="GO" id="GO:0005524">
    <property type="term" value="F:ATP binding"/>
    <property type="evidence" value="ECO:0007669"/>
    <property type="project" value="UniProtKB-KW"/>
</dbReference>
<proteinExistence type="predicted"/>
<keyword evidence="4" id="KW-0410">Iron transport</keyword>
<reference evidence="11 12" key="1">
    <citation type="submission" date="2019-01" db="EMBL/GenBank/DDBJ databases">
        <authorList>
            <consortium name="Pathogen Informatics"/>
        </authorList>
    </citation>
    <scope>NUCLEOTIDE SEQUENCE [LARGE SCALE GENOMIC DNA]</scope>
    <source>
        <strain evidence="11 12">NCTC10138</strain>
    </source>
</reference>
<dbReference type="RefSeq" id="WP_052589621.1">
    <property type="nucleotide sequence ID" value="NZ_LR215048.1"/>
</dbReference>
<dbReference type="Gene3D" id="3.40.50.300">
    <property type="entry name" value="P-loop containing nucleotide triphosphate hydrolases"/>
    <property type="match status" value="1"/>
</dbReference>
<evidence type="ECO:0000259" key="10">
    <source>
        <dbReference type="PROSITE" id="PS50893"/>
    </source>
</evidence>
<keyword evidence="8" id="KW-0406">Ion transport</keyword>
<dbReference type="InterPro" id="IPR051535">
    <property type="entry name" value="Siderophore_ABC-ATPase"/>
</dbReference>
<organism evidence="11 12">
    <name type="scientific">Haploplasma axanthum</name>
    <name type="common">Acholeplasma axanthum</name>
    <dbReference type="NCBI Taxonomy" id="29552"/>
    <lineage>
        <taxon>Bacteria</taxon>
        <taxon>Bacillati</taxon>
        <taxon>Mycoplasmatota</taxon>
        <taxon>Mollicutes</taxon>
        <taxon>Acholeplasmatales</taxon>
        <taxon>Acholeplasmataceae</taxon>
        <taxon>Haploplasma</taxon>
    </lineage>
</organism>
<dbReference type="PANTHER" id="PTHR42771:SF3">
    <property type="entry name" value="PETROBACTIN IMPORT ATP-BINDING PROTEIN YCLP"/>
    <property type="match status" value="1"/>
</dbReference>
<comment type="subcellular location">
    <subcellularLocation>
        <location evidence="1">Cell membrane</location>
        <topology evidence="1">Peripheral membrane protein</topology>
    </subcellularLocation>
</comment>
<sequence length="269" mass="30518">MIEIKKISQSYGKKQILYDVDLKIKDNKITALIGANGAGKSTLLSVISRLLAPISGEIFIDDIDISTMKSNEIAKKLSVLKQSNQINLKLTVKDLISFGRFPHSKGKITKEDEKIINDAIVYMKLEDYVNKYIDELSGGQRQRVYVAMILAQDTKYIFLDEPLNNLDMRYAVEMMTILQNMVKDFGKTIVIVMHDINFAAAFCDHIVAMKDGRIIKEGSPDEMMDKEILDHVFDHDFCIAGVNGKKVCVYYNQVNNHEVVRTATLDEKK</sequence>
<dbReference type="AlphaFoldDB" id="A0A449BEY6"/>
<dbReference type="InterPro" id="IPR003439">
    <property type="entry name" value="ABC_transporter-like_ATP-bd"/>
</dbReference>
<dbReference type="PROSITE" id="PS50893">
    <property type="entry name" value="ABC_TRANSPORTER_2"/>
    <property type="match status" value="1"/>
</dbReference>
<gene>
    <name evidence="11" type="primary">cbiO1_3</name>
    <name evidence="11" type="ORF">NCTC10138_01401</name>
</gene>
<protein>
    <submittedName>
        <fullName evidence="11">Cobalt import ATP-binding protein cbiO 1</fullName>
    </submittedName>
</protein>
<evidence type="ECO:0000256" key="9">
    <source>
        <dbReference type="ARBA" id="ARBA00023136"/>
    </source>
</evidence>
<evidence type="ECO:0000256" key="4">
    <source>
        <dbReference type="ARBA" id="ARBA00022496"/>
    </source>
</evidence>
<evidence type="ECO:0000256" key="1">
    <source>
        <dbReference type="ARBA" id="ARBA00004202"/>
    </source>
</evidence>
<evidence type="ECO:0000256" key="3">
    <source>
        <dbReference type="ARBA" id="ARBA00022475"/>
    </source>
</evidence>
<dbReference type="KEGG" id="aaxa:NCTC10138_01401"/>
<keyword evidence="9" id="KW-0472">Membrane</keyword>
<evidence type="ECO:0000256" key="2">
    <source>
        <dbReference type="ARBA" id="ARBA00022448"/>
    </source>
</evidence>
<dbReference type="SMART" id="SM00382">
    <property type="entry name" value="AAA"/>
    <property type="match status" value="1"/>
</dbReference>
<name>A0A449BEY6_HAPAX</name>
<dbReference type="GO" id="GO:0006826">
    <property type="term" value="P:iron ion transport"/>
    <property type="evidence" value="ECO:0007669"/>
    <property type="project" value="UniProtKB-KW"/>
</dbReference>
<dbReference type="OrthoDB" id="9787851at2"/>
<keyword evidence="2" id="KW-0813">Transport</keyword>
<keyword evidence="7" id="KW-0408">Iron</keyword>